<proteinExistence type="predicted"/>
<reference evidence="2 3" key="1">
    <citation type="submission" date="2014-12" db="EMBL/GenBank/DDBJ databases">
        <title>Genome sequencing of Photobacterium gaetbulicola AD005a.</title>
        <authorList>
            <person name="Adrian T.G.S."/>
            <person name="Chan K.G."/>
        </authorList>
    </citation>
    <scope>NUCLEOTIDE SEQUENCE [LARGE SCALE GENOMIC DNA]</scope>
    <source>
        <strain evidence="2 3">AD005a</strain>
    </source>
</reference>
<evidence type="ECO:0000313" key="3">
    <source>
        <dbReference type="Proteomes" id="UP000031278"/>
    </source>
</evidence>
<gene>
    <name evidence="2" type="ORF">RJ45_24325</name>
</gene>
<dbReference type="AlphaFoldDB" id="A0A0B9FS39"/>
<sequence>MDIERYSPHSSHHVQRGVISPLPDTIEMTGFSDSRHYLEQHERVKRYPPETHLGYPLDSFKH</sequence>
<dbReference type="EMBL" id="JWLZ01000213">
    <property type="protein sequence ID" value="KHT59333.1"/>
    <property type="molecule type" value="Genomic_DNA"/>
</dbReference>
<dbReference type="RefSeq" id="WP_039468981.1">
    <property type="nucleotide sequence ID" value="NZ_JWLZ01000213.1"/>
</dbReference>
<organism evidence="2 3">
    <name type="scientific">Photobacterium gaetbulicola</name>
    <dbReference type="NCBI Taxonomy" id="1295392"/>
    <lineage>
        <taxon>Bacteria</taxon>
        <taxon>Pseudomonadati</taxon>
        <taxon>Pseudomonadota</taxon>
        <taxon>Gammaproteobacteria</taxon>
        <taxon>Vibrionales</taxon>
        <taxon>Vibrionaceae</taxon>
        <taxon>Photobacterium</taxon>
    </lineage>
</organism>
<comment type="caution">
    <text evidence="2">The sequence shown here is derived from an EMBL/GenBank/DDBJ whole genome shotgun (WGS) entry which is preliminary data.</text>
</comment>
<feature type="region of interest" description="Disordered" evidence="1">
    <location>
        <begin position="1"/>
        <end position="21"/>
    </location>
</feature>
<name>A0A0B9FS39_9GAMM</name>
<protein>
    <submittedName>
        <fullName evidence="2">Uncharacterized protein</fullName>
    </submittedName>
</protein>
<evidence type="ECO:0000256" key="1">
    <source>
        <dbReference type="SAM" id="MobiDB-lite"/>
    </source>
</evidence>
<evidence type="ECO:0000313" key="2">
    <source>
        <dbReference type="EMBL" id="KHT59333.1"/>
    </source>
</evidence>
<accession>A0A0B9FS39</accession>
<dbReference type="Proteomes" id="UP000031278">
    <property type="component" value="Unassembled WGS sequence"/>
</dbReference>